<dbReference type="PANTHER" id="PTHR35580">
    <property type="entry name" value="CELL SURFACE GLYCOPROTEIN (S-LAYER PROTEIN)-LIKE PROTEIN"/>
    <property type="match status" value="1"/>
</dbReference>
<feature type="chain" id="PRO_5027033803" evidence="1">
    <location>
        <begin position="18"/>
        <end position="419"/>
    </location>
</feature>
<accession>A0A6J4VFN3</accession>
<dbReference type="PANTHER" id="PTHR35580:SF1">
    <property type="entry name" value="PHYTASE-LIKE DOMAIN-CONTAINING PROTEIN"/>
    <property type="match status" value="1"/>
</dbReference>
<feature type="signal peptide" evidence="1">
    <location>
        <begin position="1"/>
        <end position="17"/>
    </location>
</feature>
<dbReference type="PROSITE" id="PS51257">
    <property type="entry name" value="PROKAR_LIPOPROTEIN"/>
    <property type="match status" value="1"/>
</dbReference>
<reference evidence="2" key="1">
    <citation type="submission" date="2020-02" db="EMBL/GenBank/DDBJ databases">
        <authorList>
            <person name="Meier V. D."/>
        </authorList>
    </citation>
    <scope>NUCLEOTIDE SEQUENCE</scope>
    <source>
        <strain evidence="2">AVDCRST_MAG86</strain>
    </source>
</reference>
<evidence type="ECO:0000313" key="2">
    <source>
        <dbReference type="EMBL" id="CAA9577192.1"/>
    </source>
</evidence>
<evidence type="ECO:0000256" key="1">
    <source>
        <dbReference type="SAM" id="SignalP"/>
    </source>
</evidence>
<sequence>MKRFLASVALLVLAACAQTPTPGEDVLPNLAPLTFGSSNNDSANALARHSSGVYAVGYTSGNLHGTQKGNGDAFIRKYGTSGSVIWGRQFGTPSYEIAEGVASDSSNNAYVLGTTFGSLAGSRGNGDVFLRKYTSSGGVSWTRQIGTSSYEYAGDVAVYGSNVYVVGFTFGSLAGSKGSWDAFIRKYSSSGSVVWTRQFGTSVEDVAYDVAVDGSGNVYVSGSTYGALSGSNGGGSDMFIRRYNSGGSVVWTKQHHYSDQDTGTAVAVSGSTVYLVGGFWYSNNSEDPDVRVVKYTTGGTKGWDVGYGPSGYDYVYDASVNSTGNLYFAGTTYTNFAETHQGSGDGYVIKLNSSGGYAWRKQLGTPEYDVTYAVLSRTDAEVYTAGETYGVLGSGSSGNSDAYLRRLSGASGGTVWTDQ</sequence>
<dbReference type="InterPro" id="IPR052918">
    <property type="entry name" value="Motility_Chemotaxis_Reg"/>
</dbReference>
<gene>
    <name evidence="2" type="ORF">AVDCRST_MAG86-2310</name>
</gene>
<dbReference type="Gene3D" id="2.80.10.50">
    <property type="match status" value="1"/>
</dbReference>
<proteinExistence type="predicted"/>
<protein>
    <submittedName>
        <fullName evidence="2">Uncharacterized protein</fullName>
    </submittedName>
</protein>
<name>A0A6J4VFN3_9DEIN</name>
<dbReference type="AlphaFoldDB" id="A0A6J4VFN3"/>
<organism evidence="2">
    <name type="scientific">uncultured Truepera sp</name>
    <dbReference type="NCBI Taxonomy" id="543023"/>
    <lineage>
        <taxon>Bacteria</taxon>
        <taxon>Thermotogati</taxon>
        <taxon>Deinococcota</taxon>
        <taxon>Deinococci</taxon>
        <taxon>Trueperales</taxon>
        <taxon>Trueperaceae</taxon>
        <taxon>Truepera</taxon>
        <taxon>environmental samples</taxon>
    </lineage>
</organism>
<dbReference type="EMBL" id="CADCWP010000202">
    <property type="protein sequence ID" value="CAA9577192.1"/>
    <property type="molecule type" value="Genomic_DNA"/>
</dbReference>
<dbReference type="InterPro" id="IPR010620">
    <property type="entry name" value="SBBP_repeat"/>
</dbReference>
<keyword evidence="1" id="KW-0732">Signal</keyword>
<dbReference type="SUPFAM" id="SSF75011">
    <property type="entry name" value="3-carboxy-cis,cis-mucoante lactonizing enzyme"/>
    <property type="match status" value="1"/>
</dbReference>
<dbReference type="Pfam" id="PF06739">
    <property type="entry name" value="SBBP"/>
    <property type="match status" value="2"/>
</dbReference>